<reference evidence="2" key="1">
    <citation type="journal article" date="2019" name="Int. J. Syst. Evol. Microbiol.">
        <title>The Global Catalogue of Microorganisms (GCM) 10K type strain sequencing project: providing services to taxonomists for standard genome sequencing and annotation.</title>
        <authorList>
            <consortium name="The Broad Institute Genomics Platform"/>
            <consortium name="The Broad Institute Genome Sequencing Center for Infectious Disease"/>
            <person name="Wu L."/>
            <person name="Ma J."/>
        </authorList>
    </citation>
    <scope>NUCLEOTIDE SEQUENCE [LARGE SCALE GENOMIC DNA]</scope>
    <source>
        <strain evidence="2">CGMCC 4.7357</strain>
    </source>
</reference>
<evidence type="ECO:0000313" key="1">
    <source>
        <dbReference type="EMBL" id="MFC4496318.1"/>
    </source>
</evidence>
<dbReference type="EMBL" id="JBHSFH010000010">
    <property type="protein sequence ID" value="MFC4496318.1"/>
    <property type="molecule type" value="Genomic_DNA"/>
</dbReference>
<proteinExistence type="predicted"/>
<sequence length="194" mass="21120">MNVTADRTLLTHEPFAAPLVRLALKPEGPPTGLLDGAWWPHSRNLLRELPTLAAVLDPLWGRVTRISVNPAHWPAVPRKVPVGGHVIKVGWFKDEQDEHELVLLSYRTRRWNLLVIPPGATAATAARLMAAATDPSVRLTASALLAEDHAARTAATGRRVQEEEWESDGGTFRKACVTAPAAPLTAHPGRTRTP</sequence>
<keyword evidence="2" id="KW-1185">Reference proteome</keyword>
<dbReference type="InterPro" id="IPR046036">
    <property type="entry name" value="DUF5994"/>
</dbReference>
<name>A0ABV9AD93_9ACTN</name>
<comment type="caution">
    <text evidence="1">The sequence shown here is derived from an EMBL/GenBank/DDBJ whole genome shotgun (WGS) entry which is preliminary data.</text>
</comment>
<gene>
    <name evidence="1" type="ORF">ACFPA8_19510</name>
</gene>
<dbReference type="Pfam" id="PF19457">
    <property type="entry name" value="DUF5994"/>
    <property type="match status" value="1"/>
</dbReference>
<protein>
    <submittedName>
        <fullName evidence="1">DUF5994 family protein</fullName>
    </submittedName>
</protein>
<accession>A0ABV9AD93</accession>
<organism evidence="1 2">
    <name type="scientific">Streptomyces ovatisporus</name>
    <dbReference type="NCBI Taxonomy" id="1128682"/>
    <lineage>
        <taxon>Bacteria</taxon>
        <taxon>Bacillati</taxon>
        <taxon>Actinomycetota</taxon>
        <taxon>Actinomycetes</taxon>
        <taxon>Kitasatosporales</taxon>
        <taxon>Streptomycetaceae</taxon>
        <taxon>Streptomyces</taxon>
    </lineage>
</organism>
<evidence type="ECO:0000313" key="2">
    <source>
        <dbReference type="Proteomes" id="UP001595997"/>
    </source>
</evidence>
<dbReference type="Proteomes" id="UP001595997">
    <property type="component" value="Unassembled WGS sequence"/>
</dbReference>
<dbReference type="RefSeq" id="WP_386450224.1">
    <property type="nucleotide sequence ID" value="NZ_JBHSFH010000010.1"/>
</dbReference>